<accession>A0AA35U2F9</accession>
<dbReference type="AlphaFoldDB" id="A0AA35U2F9"/>
<proteinExistence type="predicted"/>
<gene>
    <name evidence="2" type="ORF">GBAR_LOCUS31291</name>
</gene>
<organism evidence="2 3">
    <name type="scientific">Geodia barretti</name>
    <name type="common">Barrett's horny sponge</name>
    <dbReference type="NCBI Taxonomy" id="519541"/>
    <lineage>
        <taxon>Eukaryota</taxon>
        <taxon>Metazoa</taxon>
        <taxon>Porifera</taxon>
        <taxon>Demospongiae</taxon>
        <taxon>Heteroscleromorpha</taxon>
        <taxon>Tetractinellida</taxon>
        <taxon>Astrophorina</taxon>
        <taxon>Geodiidae</taxon>
        <taxon>Geodia</taxon>
    </lineage>
</organism>
<comment type="caution">
    <text evidence="2">The sequence shown here is derived from an EMBL/GenBank/DDBJ whole genome shotgun (WGS) entry which is preliminary data.</text>
</comment>
<feature type="region of interest" description="Disordered" evidence="1">
    <location>
        <begin position="1"/>
        <end position="107"/>
    </location>
</feature>
<keyword evidence="3" id="KW-1185">Reference proteome</keyword>
<evidence type="ECO:0000313" key="2">
    <source>
        <dbReference type="EMBL" id="CAI8057411.1"/>
    </source>
</evidence>
<dbReference type="EMBL" id="CASHTH010004447">
    <property type="protein sequence ID" value="CAI8057411.1"/>
    <property type="molecule type" value="Genomic_DNA"/>
</dbReference>
<evidence type="ECO:0000256" key="1">
    <source>
        <dbReference type="SAM" id="MobiDB-lite"/>
    </source>
</evidence>
<feature type="compositionally biased region" description="Basic and acidic residues" evidence="1">
    <location>
        <begin position="1"/>
        <end position="15"/>
    </location>
</feature>
<dbReference type="Pfam" id="PF10691">
    <property type="entry name" value="DUF2497"/>
    <property type="match status" value="1"/>
</dbReference>
<dbReference type="Proteomes" id="UP001174909">
    <property type="component" value="Unassembled WGS sequence"/>
</dbReference>
<feature type="compositionally biased region" description="Acidic residues" evidence="1">
    <location>
        <begin position="56"/>
        <end position="65"/>
    </location>
</feature>
<reference evidence="2" key="1">
    <citation type="submission" date="2023-03" db="EMBL/GenBank/DDBJ databases">
        <authorList>
            <person name="Steffen K."/>
            <person name="Cardenas P."/>
        </authorList>
    </citation>
    <scope>NUCLEOTIDE SEQUENCE</scope>
</reference>
<dbReference type="InterPro" id="IPR019632">
    <property type="entry name" value="DUF2497"/>
</dbReference>
<sequence>MTNRKPSDDLSKEQILESIGRIVSEGESRGRSADAGAATLAPPSPPPAPKPSGGDDVLDLVDVVDEQGNVIQRGQAAEGAPAFSFPPSGERPPRPTGEGSKATDEQMLEALRPMLQTWLDTHMPPIVERLVQRELERATRRSEPE</sequence>
<evidence type="ECO:0000313" key="3">
    <source>
        <dbReference type="Proteomes" id="UP001174909"/>
    </source>
</evidence>
<protein>
    <submittedName>
        <fullName evidence="2">Uncharacterized protein RP225</fullName>
    </submittedName>
</protein>
<name>A0AA35U2F9_GEOBA</name>